<name>A0A2W5FEA5_9HYPH</name>
<reference evidence="1 2" key="1">
    <citation type="submission" date="2017-08" db="EMBL/GenBank/DDBJ databases">
        <title>Infants hospitalized years apart are colonized by the same room-sourced microbial strains.</title>
        <authorList>
            <person name="Brooks B."/>
            <person name="Olm M.R."/>
            <person name="Firek B.A."/>
            <person name="Baker R."/>
            <person name="Thomas B.C."/>
            <person name="Morowitz M.J."/>
            <person name="Banfield J.F."/>
        </authorList>
    </citation>
    <scope>NUCLEOTIDE SEQUENCE [LARGE SCALE GENOMIC DNA]</scope>
    <source>
        <strain evidence="1">S2_009_000_R2_73</strain>
    </source>
</reference>
<protein>
    <submittedName>
        <fullName evidence="1">Uncharacterized protein</fullName>
    </submittedName>
</protein>
<dbReference type="EMBL" id="QFOL01000001">
    <property type="protein sequence ID" value="PZP54361.1"/>
    <property type="molecule type" value="Genomic_DNA"/>
</dbReference>
<evidence type="ECO:0000313" key="1">
    <source>
        <dbReference type="EMBL" id="PZP54361.1"/>
    </source>
</evidence>
<comment type="caution">
    <text evidence="1">The sequence shown here is derived from an EMBL/GenBank/DDBJ whole genome shotgun (WGS) entry which is preliminary data.</text>
</comment>
<dbReference type="Proteomes" id="UP000249769">
    <property type="component" value="Unassembled WGS sequence"/>
</dbReference>
<organism evidence="1 2">
    <name type="scientific">Agrobacterium fabrum</name>
    <dbReference type="NCBI Taxonomy" id="1176649"/>
    <lineage>
        <taxon>Bacteria</taxon>
        <taxon>Pseudomonadati</taxon>
        <taxon>Pseudomonadota</taxon>
        <taxon>Alphaproteobacteria</taxon>
        <taxon>Hyphomicrobiales</taxon>
        <taxon>Rhizobiaceae</taxon>
        <taxon>Rhizobium/Agrobacterium group</taxon>
        <taxon>Agrobacterium</taxon>
        <taxon>Agrobacterium tumefaciens complex</taxon>
    </lineage>
</organism>
<proteinExistence type="predicted"/>
<accession>A0A2W5FEA5</accession>
<gene>
    <name evidence="1" type="ORF">DI595_00235</name>
</gene>
<evidence type="ECO:0000313" key="2">
    <source>
        <dbReference type="Proteomes" id="UP000249769"/>
    </source>
</evidence>
<sequence>MTSNGGSSKPCLGYSSRSAAIRGLRSNGMTNRQIAEKTGIPINNITALVPLTPKPESLPTAREAGYRVGEQNVARIGLNFEIRQMLRPFAAKRGMTVETLITDLVEKIAEDGLADAVMDDGVN</sequence>
<dbReference type="AlphaFoldDB" id="A0A2W5FEA5"/>